<dbReference type="InterPro" id="IPR016035">
    <property type="entry name" value="Acyl_Trfase/lysoPLipase"/>
</dbReference>
<dbReference type="EMBL" id="RQTE01000649">
    <property type="protein sequence ID" value="RZH98187.1"/>
    <property type="molecule type" value="Genomic_DNA"/>
</dbReference>
<dbReference type="Proteomes" id="UP000293854">
    <property type="component" value="Unassembled WGS sequence"/>
</dbReference>
<accession>A0A4Q7CKK3</accession>
<protein>
    <submittedName>
        <fullName evidence="1">Malonyl CoA-acyl carrier protein transacylase</fullName>
    </submittedName>
</protein>
<sequence length="61" mass="6585">MGKTAIILTGQGSHKVGMAKELYQVDTKATEILDQEQSAGDFTLLETMITDEAGKIGEKEN</sequence>
<dbReference type="InterPro" id="IPR001227">
    <property type="entry name" value="Ac_transferase_dom_sf"/>
</dbReference>
<proteinExistence type="predicted"/>
<dbReference type="SUPFAM" id="SSF52151">
    <property type="entry name" value="FabD/lysophospholipase-like"/>
    <property type="match status" value="1"/>
</dbReference>
<evidence type="ECO:0000313" key="2">
    <source>
        <dbReference type="Proteomes" id="UP000293854"/>
    </source>
</evidence>
<organism evidence="1 2">
    <name type="scientific">Staphylococcus condimenti</name>
    <dbReference type="NCBI Taxonomy" id="70255"/>
    <lineage>
        <taxon>Bacteria</taxon>
        <taxon>Bacillati</taxon>
        <taxon>Bacillota</taxon>
        <taxon>Bacilli</taxon>
        <taxon>Bacillales</taxon>
        <taxon>Staphylococcaceae</taxon>
        <taxon>Staphylococcus</taxon>
    </lineage>
</organism>
<gene>
    <name evidence="1" type="ORF">EIG99_14505</name>
</gene>
<name>A0A4Q7CKK3_9STAP</name>
<evidence type="ECO:0000313" key="1">
    <source>
        <dbReference type="EMBL" id="RZH98187.1"/>
    </source>
</evidence>
<dbReference type="AlphaFoldDB" id="A0A4Q7CKK3"/>
<dbReference type="Gene3D" id="3.40.366.10">
    <property type="entry name" value="Malonyl-Coenzyme A Acyl Carrier Protein, domain 2"/>
    <property type="match status" value="1"/>
</dbReference>
<feature type="non-terminal residue" evidence="1">
    <location>
        <position position="61"/>
    </location>
</feature>
<comment type="caution">
    <text evidence="1">The sequence shown here is derived from an EMBL/GenBank/DDBJ whole genome shotgun (WGS) entry which is preliminary data.</text>
</comment>
<dbReference type="GO" id="GO:0016740">
    <property type="term" value="F:transferase activity"/>
    <property type="evidence" value="ECO:0007669"/>
    <property type="project" value="InterPro"/>
</dbReference>
<reference evidence="1 2" key="1">
    <citation type="submission" date="2018-11" db="EMBL/GenBank/DDBJ databases">
        <title>Genomic profiling of Staphylococcus species from a Poultry farm system in KwaZulu-Natal, South Africa.</title>
        <authorList>
            <person name="Amoako D.G."/>
            <person name="Somboro A.M."/>
            <person name="Abia A.L.K."/>
            <person name="Bester L.A."/>
            <person name="Essack S.Y."/>
        </authorList>
    </citation>
    <scope>NUCLEOTIDE SEQUENCE [LARGE SCALE GENOMIC DNA]</scope>
    <source>
        <strain evidence="1 2">SA11</strain>
    </source>
</reference>